<evidence type="ECO:0000259" key="3">
    <source>
        <dbReference type="Pfam" id="PF12894"/>
    </source>
</evidence>
<reference evidence="4" key="1">
    <citation type="journal article" date="2016" name="Nat. Commun.">
        <title>The channel catfish genome sequence provides insights into the evolution of scale formation in teleosts.</title>
        <authorList>
            <person name="Liu Z."/>
            <person name="Liu S."/>
            <person name="Yao J."/>
            <person name="Bao L."/>
            <person name="Zhang J."/>
            <person name="Li Y."/>
            <person name="Jiang C."/>
            <person name="Sun L."/>
            <person name="Wang R."/>
            <person name="Zhang Y."/>
            <person name="Zhou T."/>
            <person name="Zeng Q."/>
            <person name="Fu Q."/>
            <person name="Gao S."/>
            <person name="Li N."/>
            <person name="Koren S."/>
            <person name="Jiang Y."/>
            <person name="Zimin A."/>
            <person name="Xu P."/>
            <person name="Phillippy A.M."/>
            <person name="Geng X."/>
            <person name="Song L."/>
            <person name="Sun F."/>
            <person name="Li C."/>
            <person name="Wang X."/>
            <person name="Chen A."/>
            <person name="Jin Y."/>
            <person name="Yuan Z."/>
            <person name="Yang Y."/>
            <person name="Tan S."/>
            <person name="Peatman E."/>
            <person name="Lu J."/>
            <person name="Qin Z."/>
            <person name="Dunham R."/>
            <person name="Li Z."/>
            <person name="Sonstegard T."/>
            <person name="Feng J."/>
            <person name="Danzmann R.G."/>
            <person name="Schroeder S."/>
            <person name="Scheffler B."/>
            <person name="Duke M.V."/>
            <person name="Ballard L."/>
            <person name="Kucuktas H."/>
            <person name="Kaltenboeck L."/>
            <person name="Liu H."/>
            <person name="Armbruster J."/>
            <person name="Xie Y."/>
            <person name="Kirby M.L."/>
            <person name="Tian Y."/>
            <person name="Flanagan M.E."/>
            <person name="Mu W."/>
            <person name="Waldbieser G.C."/>
        </authorList>
    </citation>
    <scope>NUCLEOTIDE SEQUENCE [LARGE SCALE GENOMIC DNA]</scope>
    <source>
        <strain evidence="4">SDA103</strain>
    </source>
</reference>
<dbReference type="OMA" id="WDYETTA"/>
<dbReference type="PROSITE" id="PS50294">
    <property type="entry name" value="WD_REPEATS_REGION"/>
    <property type="match status" value="2"/>
</dbReference>
<dbReference type="AlphaFoldDB" id="A0A2D0RLN4"/>
<dbReference type="InterPro" id="IPR036322">
    <property type="entry name" value="WD40_repeat_dom_sf"/>
</dbReference>
<reference evidence="5 6" key="2">
    <citation type="submission" date="2025-04" db="UniProtKB">
        <authorList>
            <consortium name="RefSeq"/>
        </authorList>
    </citation>
    <scope>IDENTIFICATION</scope>
    <source>
        <tissue evidence="5 6">Blood</tissue>
    </source>
</reference>
<dbReference type="RefSeq" id="XP_017330860.1">
    <property type="nucleotide sequence ID" value="XM_017475371.3"/>
</dbReference>
<dbReference type="SUPFAM" id="SSF50978">
    <property type="entry name" value="WD40 repeat-like"/>
    <property type="match status" value="1"/>
</dbReference>
<dbReference type="KEGG" id="ipu:108269464"/>
<feature type="repeat" description="WD" evidence="1">
    <location>
        <begin position="424"/>
        <end position="457"/>
    </location>
</feature>
<dbReference type="InterPro" id="IPR024977">
    <property type="entry name" value="Apc4-like_WD40_dom"/>
</dbReference>
<dbReference type="Pfam" id="PF00400">
    <property type="entry name" value="WD40"/>
    <property type="match status" value="3"/>
</dbReference>
<dbReference type="PANTHER" id="PTHR44566">
    <property type="entry name" value="TRANSDUCIN/WD40 REPEAT-LIKE SUPERFAMILY PROTEIN"/>
    <property type="match status" value="1"/>
</dbReference>
<dbReference type="Pfam" id="PF12894">
    <property type="entry name" value="ANAPC4_WD40"/>
    <property type="match status" value="1"/>
</dbReference>
<dbReference type="PANTHER" id="PTHR44566:SF1">
    <property type="entry name" value="WD REPEAT-CONTAINING PROTEIN 25"/>
    <property type="match status" value="1"/>
</dbReference>
<feature type="repeat" description="WD" evidence="1">
    <location>
        <begin position="155"/>
        <end position="190"/>
    </location>
</feature>
<dbReference type="Proteomes" id="UP000221080">
    <property type="component" value="Chromosome 9"/>
</dbReference>
<feature type="compositionally biased region" description="Polar residues" evidence="2">
    <location>
        <begin position="25"/>
        <end position="37"/>
    </location>
</feature>
<dbReference type="CTD" id="79446"/>
<dbReference type="RefSeq" id="XP_017330862.1">
    <property type="nucleotide sequence ID" value="XM_017475373.3"/>
</dbReference>
<evidence type="ECO:0000256" key="1">
    <source>
        <dbReference type="PROSITE-ProRule" id="PRU00221"/>
    </source>
</evidence>
<protein>
    <submittedName>
        <fullName evidence="5 6">WD repeat-containing protein 25</fullName>
    </submittedName>
</protein>
<evidence type="ECO:0000313" key="4">
    <source>
        <dbReference type="Proteomes" id="UP000221080"/>
    </source>
</evidence>
<dbReference type="OrthoDB" id="256303at2759"/>
<evidence type="ECO:0000313" key="5">
    <source>
        <dbReference type="RefSeq" id="XP_017330860.1"/>
    </source>
</evidence>
<name>A0A2D0RLN4_ICTPU</name>
<dbReference type="RefSeq" id="XP_017330861.1">
    <property type="nucleotide sequence ID" value="XM_017475372.3"/>
</dbReference>
<dbReference type="Gene3D" id="2.130.10.10">
    <property type="entry name" value="YVTN repeat-like/Quinoprotein amine dehydrogenase"/>
    <property type="match status" value="1"/>
</dbReference>
<gene>
    <name evidence="5 6 7" type="primary">wdr25</name>
</gene>
<keyword evidence="1" id="KW-0853">WD repeat</keyword>
<dbReference type="PROSITE" id="PS50082">
    <property type="entry name" value="WD_REPEATS_2"/>
    <property type="match status" value="2"/>
</dbReference>
<dbReference type="STRING" id="7998.ENSIPUP00000021793"/>
<dbReference type="InterPro" id="IPR015943">
    <property type="entry name" value="WD40/YVTN_repeat-like_dom_sf"/>
</dbReference>
<sequence length="457" mass="50905">MNSLVDYDCDSEDSLEPEETLAGKSVSSAESEETIQSFPLHVNRPDSDLHHHKSKSEVYKTPSGSKWPESTCPLVQTSLCSKRPQATPGGLRPYVSKRQRMITQPESAAMVRTENSPDLQTTNLRLLSEVSERVQTFLGRKVVRGELPKHVQHQLHAHQRPVNTVQWCPVPHLSHLLLSASMDKTFKVWDGAGSGRCLQTYSTHCGAVRDACWLPCGRRLLSGSFDNATSVTDLETSQVVARVDNQFKVTCLAFQPSDPTLFLCGGFSSEVKAWDSRTCKMVRVYKAGIQQTLDILFLGEGKEFVTSSDVVSRDSADRTLIAWDFVTTAKISNQIFHERYTCSSLAMHPQDDSFVAQTNGNYMALFSAQKPYRMNKRKRYEGHKVEGYAVQCEWSSDGTILATGSSTGSVHFYESQSARSLLTLHAHQQACVCVSYHPVIPAMVATCDWGGEIKIWN</sequence>
<evidence type="ECO:0000313" key="7">
    <source>
        <dbReference type="RefSeq" id="XP_017330862.1"/>
    </source>
</evidence>
<feature type="region of interest" description="Disordered" evidence="2">
    <location>
        <begin position="1"/>
        <end position="67"/>
    </location>
</feature>
<feature type="compositionally biased region" description="Acidic residues" evidence="2">
    <location>
        <begin position="7"/>
        <end position="19"/>
    </location>
</feature>
<accession>A0A2D0RLN4</accession>
<keyword evidence="4" id="KW-1185">Reference proteome</keyword>
<dbReference type="InterPro" id="IPR001680">
    <property type="entry name" value="WD40_rpt"/>
</dbReference>
<organism evidence="4 5">
    <name type="scientific">Ictalurus punctatus</name>
    <name type="common">Channel catfish</name>
    <name type="synonym">Silurus punctatus</name>
    <dbReference type="NCBI Taxonomy" id="7998"/>
    <lineage>
        <taxon>Eukaryota</taxon>
        <taxon>Metazoa</taxon>
        <taxon>Chordata</taxon>
        <taxon>Craniata</taxon>
        <taxon>Vertebrata</taxon>
        <taxon>Euteleostomi</taxon>
        <taxon>Actinopterygii</taxon>
        <taxon>Neopterygii</taxon>
        <taxon>Teleostei</taxon>
        <taxon>Ostariophysi</taxon>
        <taxon>Siluriformes</taxon>
        <taxon>Ictaluridae</taxon>
        <taxon>Ictalurus</taxon>
    </lineage>
</organism>
<evidence type="ECO:0000256" key="2">
    <source>
        <dbReference type="SAM" id="MobiDB-lite"/>
    </source>
</evidence>
<dbReference type="GeneID" id="108269464"/>
<dbReference type="InterPro" id="IPR053053">
    <property type="entry name" value="WD_repeat_protein"/>
</dbReference>
<proteinExistence type="predicted"/>
<dbReference type="SMART" id="SM00320">
    <property type="entry name" value="WD40"/>
    <property type="match status" value="5"/>
</dbReference>
<evidence type="ECO:0000313" key="6">
    <source>
        <dbReference type="RefSeq" id="XP_017330861.1"/>
    </source>
</evidence>
<feature type="domain" description="Anaphase-promoting complex subunit 4-like WD40" evidence="3">
    <location>
        <begin position="372"/>
        <end position="436"/>
    </location>
</feature>